<keyword evidence="2 7" id="KW-0349">Heme</keyword>
<dbReference type="GO" id="GO:0020037">
    <property type="term" value="F:heme binding"/>
    <property type="evidence" value="ECO:0007669"/>
    <property type="project" value="InterPro"/>
</dbReference>
<keyword evidence="5" id="KW-0560">Oxidoreductase</keyword>
<evidence type="ECO:0000313" key="10">
    <source>
        <dbReference type="EMBL" id="SIS90500.1"/>
    </source>
</evidence>
<organism evidence="10 11">
    <name type="scientific">Thalassolituus maritimus</name>
    <dbReference type="NCBI Taxonomy" id="484498"/>
    <lineage>
        <taxon>Bacteria</taxon>
        <taxon>Pseudomonadati</taxon>
        <taxon>Pseudomonadota</taxon>
        <taxon>Gammaproteobacteria</taxon>
        <taxon>Oceanospirillales</taxon>
        <taxon>Oceanospirillaceae</taxon>
        <taxon>Thalassolituus</taxon>
    </lineage>
</organism>
<evidence type="ECO:0000256" key="6">
    <source>
        <dbReference type="ARBA" id="ARBA00023004"/>
    </source>
</evidence>
<keyword evidence="10" id="KW-0575">Peroxidase</keyword>
<dbReference type="STRING" id="484498.SAMN05421686_10630"/>
<keyword evidence="6 7" id="KW-0408">Iron</keyword>
<evidence type="ECO:0000256" key="4">
    <source>
        <dbReference type="ARBA" id="ARBA00022729"/>
    </source>
</evidence>
<dbReference type="PANTHER" id="PTHR30600:SF10">
    <property type="entry name" value="BLL6722 PROTEIN"/>
    <property type="match status" value="1"/>
</dbReference>
<accession>A0A1N7MWP9</accession>
<comment type="subcellular location">
    <subcellularLocation>
        <location evidence="1">Cell envelope</location>
    </subcellularLocation>
</comment>
<keyword evidence="3 7" id="KW-0479">Metal-binding</keyword>
<reference evidence="11" key="1">
    <citation type="submission" date="2017-01" db="EMBL/GenBank/DDBJ databases">
        <authorList>
            <person name="Varghese N."/>
            <person name="Submissions S."/>
        </authorList>
    </citation>
    <scope>NUCLEOTIDE SEQUENCE [LARGE SCALE GENOMIC DNA]</scope>
    <source>
        <strain evidence="11">DSM 24913</strain>
    </source>
</reference>
<dbReference type="RefSeq" id="WP_084188838.1">
    <property type="nucleotide sequence ID" value="NZ_FTOH01000006.1"/>
</dbReference>
<protein>
    <submittedName>
        <fullName evidence="10">Cytochrome c peroxidase</fullName>
    </submittedName>
</protein>
<evidence type="ECO:0000256" key="5">
    <source>
        <dbReference type="ARBA" id="ARBA00023002"/>
    </source>
</evidence>
<dbReference type="InterPro" id="IPR009056">
    <property type="entry name" value="Cyt_c-like_dom"/>
</dbReference>
<dbReference type="Gene3D" id="1.10.760.10">
    <property type="entry name" value="Cytochrome c-like domain"/>
    <property type="match status" value="2"/>
</dbReference>
<evidence type="ECO:0000313" key="11">
    <source>
        <dbReference type="Proteomes" id="UP000185639"/>
    </source>
</evidence>
<evidence type="ECO:0000256" key="3">
    <source>
        <dbReference type="ARBA" id="ARBA00022723"/>
    </source>
</evidence>
<dbReference type="EMBL" id="FTOH01000006">
    <property type="protein sequence ID" value="SIS90500.1"/>
    <property type="molecule type" value="Genomic_DNA"/>
</dbReference>
<feature type="transmembrane region" description="Helical" evidence="8">
    <location>
        <begin position="12"/>
        <end position="31"/>
    </location>
</feature>
<dbReference type="Pfam" id="PF03150">
    <property type="entry name" value="CCP_MauG"/>
    <property type="match status" value="1"/>
</dbReference>
<keyword evidence="8" id="KW-0812">Transmembrane</keyword>
<feature type="domain" description="Cytochrome c" evidence="9">
    <location>
        <begin position="78"/>
        <end position="206"/>
    </location>
</feature>
<dbReference type="AlphaFoldDB" id="A0A1N7MWP9"/>
<sequence>MQSDQSNSIHWLLASIIFLLLVLLAGLKVIAPAPISGESEVATWSPEEIALLRSLSLQRDGELPSYEGRTNEYEGSAAAASLGHQLFFDTDLSRTGATSCASCHQPDKAFTDGLAHPATHVQAAPRNTPTLIGAASSPWQFWDGRSDSLWAQALEALESPLDHGLSRSDIVSLVSTKYRPEYEALFGELPASDDSAEVDRAFTNVGKAIGAYVAMLKPAPAKFDRYVASLSSTEPSGEPVELLTKTEIAGLKLFISEDKGQCISCHNGPLFTNNEFKSINVPDFSGTDSGRLLGAEQALRNPFNCLGNYSAAEKESCGELLYIKKDDPELYAAFKVPTLRNLSSTAPYMHSGIFPSLSDVLKYYNHPLQRANDHLDIVPLGMFPHELQQLEAFLMTLESGVDIAPEWLRPPNKRQVAMIEYE</sequence>
<dbReference type="GO" id="GO:0046872">
    <property type="term" value="F:metal ion binding"/>
    <property type="evidence" value="ECO:0007669"/>
    <property type="project" value="UniProtKB-KW"/>
</dbReference>
<dbReference type="GO" id="GO:0004130">
    <property type="term" value="F:cytochrome-c peroxidase activity"/>
    <property type="evidence" value="ECO:0007669"/>
    <property type="project" value="TreeGrafter"/>
</dbReference>
<evidence type="ECO:0000256" key="7">
    <source>
        <dbReference type="PROSITE-ProRule" id="PRU00433"/>
    </source>
</evidence>
<dbReference type="SUPFAM" id="SSF46626">
    <property type="entry name" value="Cytochrome c"/>
    <property type="match status" value="2"/>
</dbReference>
<dbReference type="InterPro" id="IPR036909">
    <property type="entry name" value="Cyt_c-like_dom_sf"/>
</dbReference>
<keyword evidence="8" id="KW-0472">Membrane</keyword>
<gene>
    <name evidence="10" type="ORF">SAMN05421686_10630</name>
</gene>
<dbReference type="PANTHER" id="PTHR30600">
    <property type="entry name" value="CYTOCHROME C PEROXIDASE-RELATED"/>
    <property type="match status" value="1"/>
</dbReference>
<dbReference type="OrthoDB" id="9805202at2"/>
<dbReference type="InterPro" id="IPR004852">
    <property type="entry name" value="Di-haem_cyt_c_peroxidsae"/>
</dbReference>
<dbReference type="GO" id="GO:0009055">
    <property type="term" value="F:electron transfer activity"/>
    <property type="evidence" value="ECO:0007669"/>
    <property type="project" value="InterPro"/>
</dbReference>
<evidence type="ECO:0000256" key="8">
    <source>
        <dbReference type="SAM" id="Phobius"/>
    </source>
</evidence>
<evidence type="ECO:0000256" key="2">
    <source>
        <dbReference type="ARBA" id="ARBA00022617"/>
    </source>
</evidence>
<dbReference type="InterPro" id="IPR051395">
    <property type="entry name" value="Cytochrome_c_Peroxidase/MauG"/>
</dbReference>
<name>A0A1N7MWP9_9GAMM</name>
<dbReference type="GO" id="GO:0030313">
    <property type="term" value="C:cell envelope"/>
    <property type="evidence" value="ECO:0007669"/>
    <property type="project" value="UniProtKB-SubCell"/>
</dbReference>
<proteinExistence type="predicted"/>
<evidence type="ECO:0000259" key="9">
    <source>
        <dbReference type="PROSITE" id="PS51007"/>
    </source>
</evidence>
<dbReference type="Proteomes" id="UP000185639">
    <property type="component" value="Unassembled WGS sequence"/>
</dbReference>
<evidence type="ECO:0000256" key="1">
    <source>
        <dbReference type="ARBA" id="ARBA00004196"/>
    </source>
</evidence>
<dbReference type="PROSITE" id="PS51007">
    <property type="entry name" value="CYTC"/>
    <property type="match status" value="1"/>
</dbReference>
<keyword evidence="11" id="KW-1185">Reference proteome</keyword>
<keyword evidence="8" id="KW-1133">Transmembrane helix</keyword>
<keyword evidence="4" id="KW-0732">Signal</keyword>